<comment type="caution">
    <text evidence="1">The sequence shown here is derived from an EMBL/GenBank/DDBJ whole genome shotgun (WGS) entry which is preliminary data.</text>
</comment>
<organism evidence="1">
    <name type="scientific">bioreactor metagenome</name>
    <dbReference type="NCBI Taxonomy" id="1076179"/>
    <lineage>
        <taxon>unclassified sequences</taxon>
        <taxon>metagenomes</taxon>
        <taxon>ecological metagenomes</taxon>
    </lineage>
</organism>
<proteinExistence type="predicted"/>
<dbReference type="EMBL" id="VSSQ01087226">
    <property type="protein sequence ID" value="MPN34272.1"/>
    <property type="molecule type" value="Genomic_DNA"/>
</dbReference>
<evidence type="ECO:0000313" key="1">
    <source>
        <dbReference type="EMBL" id="MPN34272.1"/>
    </source>
</evidence>
<accession>A0A645H7D3</accession>
<name>A0A645H7D3_9ZZZZ</name>
<gene>
    <name evidence="1" type="ORF">SDC9_181765</name>
</gene>
<dbReference type="AlphaFoldDB" id="A0A645H7D3"/>
<reference evidence="1" key="1">
    <citation type="submission" date="2019-08" db="EMBL/GenBank/DDBJ databases">
        <authorList>
            <person name="Kucharzyk K."/>
            <person name="Murdoch R.W."/>
            <person name="Higgins S."/>
            <person name="Loffler F."/>
        </authorList>
    </citation>
    <scope>NUCLEOTIDE SEQUENCE</scope>
</reference>
<sequence>MVELAHLLRRSLGILHGHGFGKLQLQAGGLHARFFEQTADELGQVGLVELHCGEVHSHCDGLQALVQPGAQLRQHAAQNPFADGNDQSVGLGNGDEFAWRHRTPLR</sequence>
<protein>
    <submittedName>
        <fullName evidence="1">Uncharacterized protein</fullName>
    </submittedName>
</protein>